<proteinExistence type="predicted"/>
<organism evidence="1 2">
    <name type="scientific">Mycolicibacterium insubricum</name>
    <dbReference type="NCBI Taxonomy" id="444597"/>
    <lineage>
        <taxon>Bacteria</taxon>
        <taxon>Bacillati</taxon>
        <taxon>Actinomycetota</taxon>
        <taxon>Actinomycetes</taxon>
        <taxon>Mycobacteriales</taxon>
        <taxon>Mycobacteriaceae</taxon>
        <taxon>Mycolicibacterium</taxon>
    </lineage>
</organism>
<dbReference type="EMBL" id="MVHS01000022">
    <property type="protein sequence ID" value="ORA70389.1"/>
    <property type="molecule type" value="Genomic_DNA"/>
</dbReference>
<dbReference type="OrthoDB" id="4332009at2"/>
<evidence type="ECO:0000313" key="1">
    <source>
        <dbReference type="EMBL" id="ORA70389.1"/>
    </source>
</evidence>
<keyword evidence="2" id="KW-1185">Reference proteome</keyword>
<dbReference type="Gene3D" id="2.30.320.10">
    <property type="entry name" value="YwqG-like"/>
    <property type="match status" value="1"/>
</dbReference>
<reference evidence="1 2" key="1">
    <citation type="submission" date="2016-12" db="EMBL/GenBank/DDBJ databases">
        <title>The new phylogeny of genus Mycobacterium.</title>
        <authorList>
            <person name="Tortoli E."/>
            <person name="Trovato A."/>
            <person name="Cirillo D.M."/>
        </authorList>
    </citation>
    <scope>NUCLEOTIDE SEQUENCE [LARGE SCALE GENOMIC DNA]</scope>
    <source>
        <strain evidence="1 2">DSM 45130</strain>
    </source>
</reference>
<gene>
    <name evidence="1" type="ORF">BST26_11195</name>
</gene>
<accession>A0A1X0DDW9</accession>
<dbReference type="STRING" id="444597.BST26_11195"/>
<sequence>MLWPASESWPTCENPWFYWDLDDSAAQPDEARPHTHPNPLVPVLQLFARDAPNLTYPPRADLLQVLWCPVTHAQLPGEEDAYSPAVLVKWRDSTTLLGAATDHPLPFDAEDELVAAPCALHPEQVDEYPIDLPQELWNRIDVAEDQGWNCGDDGVAYLSDLSVAPGTKAGGWPRWHSFDPYPMPCVACGRQLDLLIAFGTYERDDGVGHWDPPDISDLGLDDTTGLILGRGGDLQIFYCTTNPLHPVHSHVQG</sequence>
<name>A0A1X0DDW9_9MYCO</name>
<comment type="caution">
    <text evidence="1">The sequence shown here is derived from an EMBL/GenBank/DDBJ whole genome shotgun (WGS) entry which is preliminary data.</text>
</comment>
<evidence type="ECO:0000313" key="2">
    <source>
        <dbReference type="Proteomes" id="UP000192801"/>
    </source>
</evidence>
<dbReference type="AlphaFoldDB" id="A0A1X0DDW9"/>
<protein>
    <submittedName>
        <fullName evidence="1">Uncharacterized protein</fullName>
    </submittedName>
</protein>
<dbReference type="Proteomes" id="UP000192801">
    <property type="component" value="Unassembled WGS sequence"/>
</dbReference>